<sequence length="76" mass="8114">MSRLPFYLPSTGEPMITVSWVESELAPLLGMLISGRPDHARQQLNATLSTLRAITEALTASTDASGDDESCQAPPV</sequence>
<accession>A0A6J5QCW8</accession>
<evidence type="ECO:0000313" key="4">
    <source>
        <dbReference type="EMBL" id="CAB4199702.1"/>
    </source>
</evidence>
<organism evidence="2">
    <name type="scientific">uncultured Caudovirales phage</name>
    <dbReference type="NCBI Taxonomy" id="2100421"/>
    <lineage>
        <taxon>Viruses</taxon>
        <taxon>Duplodnaviria</taxon>
        <taxon>Heunggongvirae</taxon>
        <taxon>Uroviricota</taxon>
        <taxon>Caudoviricetes</taxon>
        <taxon>Peduoviridae</taxon>
        <taxon>Maltschvirus</taxon>
        <taxon>Maltschvirus maltsch</taxon>
    </lineage>
</organism>
<name>A0A6J5QCW8_9CAUD</name>
<reference evidence="2" key="1">
    <citation type="submission" date="2020-05" db="EMBL/GenBank/DDBJ databases">
        <authorList>
            <person name="Chiriac C."/>
            <person name="Salcher M."/>
            <person name="Ghai R."/>
            <person name="Kavagutti S V."/>
        </authorList>
    </citation>
    <scope>NUCLEOTIDE SEQUENCE</scope>
</reference>
<protein>
    <submittedName>
        <fullName evidence="2">Uncharacterized protein</fullName>
    </submittedName>
</protein>
<dbReference type="EMBL" id="LR797301">
    <property type="protein sequence ID" value="CAB4199702.1"/>
    <property type="molecule type" value="Genomic_DNA"/>
</dbReference>
<gene>
    <name evidence="2" type="ORF">UFOVP1008_5</name>
    <name evidence="3" type="ORF">UFOVP1160_41</name>
    <name evidence="4" type="ORF">UFOVP1352_9</name>
    <name evidence="1" type="ORF">UFOVP498_13</name>
</gene>
<dbReference type="EMBL" id="LR796467">
    <property type="protein sequence ID" value="CAB4146456.1"/>
    <property type="molecule type" value="Genomic_DNA"/>
</dbReference>
<evidence type="ECO:0000313" key="2">
    <source>
        <dbReference type="EMBL" id="CAB4177524.1"/>
    </source>
</evidence>
<proteinExistence type="predicted"/>
<dbReference type="EMBL" id="LR797110">
    <property type="protein sequence ID" value="CAB4187436.1"/>
    <property type="molecule type" value="Genomic_DNA"/>
</dbReference>
<dbReference type="EMBL" id="LR796954">
    <property type="protein sequence ID" value="CAB4177524.1"/>
    <property type="molecule type" value="Genomic_DNA"/>
</dbReference>
<evidence type="ECO:0000313" key="1">
    <source>
        <dbReference type="EMBL" id="CAB4146456.1"/>
    </source>
</evidence>
<evidence type="ECO:0000313" key="3">
    <source>
        <dbReference type="EMBL" id="CAB4187436.1"/>
    </source>
</evidence>